<feature type="region of interest" description="Disordered" evidence="1">
    <location>
        <begin position="352"/>
        <end position="393"/>
    </location>
</feature>
<name>A0A813NQ92_9BILA</name>
<feature type="compositionally biased region" description="Polar residues" evidence="1">
    <location>
        <begin position="1507"/>
        <end position="1516"/>
    </location>
</feature>
<feature type="compositionally biased region" description="Polar residues" evidence="1">
    <location>
        <begin position="659"/>
        <end position="670"/>
    </location>
</feature>
<evidence type="ECO:0000256" key="1">
    <source>
        <dbReference type="SAM" id="MobiDB-lite"/>
    </source>
</evidence>
<dbReference type="EMBL" id="CAJOBC010000013">
    <property type="protein sequence ID" value="CAF3518034.1"/>
    <property type="molecule type" value="Genomic_DNA"/>
</dbReference>
<keyword evidence="5" id="KW-1185">Reference proteome</keyword>
<organism evidence="3 5">
    <name type="scientific">Didymodactylos carnosus</name>
    <dbReference type="NCBI Taxonomy" id="1234261"/>
    <lineage>
        <taxon>Eukaryota</taxon>
        <taxon>Metazoa</taxon>
        <taxon>Spiralia</taxon>
        <taxon>Gnathifera</taxon>
        <taxon>Rotifera</taxon>
        <taxon>Eurotatoria</taxon>
        <taxon>Bdelloidea</taxon>
        <taxon>Philodinida</taxon>
        <taxon>Philodinidae</taxon>
        <taxon>Didymodactylos</taxon>
    </lineage>
</organism>
<protein>
    <recommendedName>
        <fullName evidence="2">MBD domain-containing protein</fullName>
    </recommendedName>
</protein>
<feature type="domain" description="MBD" evidence="2">
    <location>
        <begin position="731"/>
        <end position="801"/>
    </location>
</feature>
<comment type="caution">
    <text evidence="3">The sequence shown here is derived from an EMBL/GenBank/DDBJ whole genome shotgun (WGS) entry which is preliminary data.</text>
</comment>
<feature type="region of interest" description="Disordered" evidence="1">
    <location>
        <begin position="1407"/>
        <end position="1440"/>
    </location>
</feature>
<gene>
    <name evidence="3" type="ORF">GPM918_LOCUS199</name>
    <name evidence="4" type="ORF">SRO942_LOCUS200</name>
</gene>
<feature type="compositionally biased region" description="Low complexity" evidence="1">
    <location>
        <begin position="376"/>
        <end position="393"/>
    </location>
</feature>
<feature type="region of interest" description="Disordered" evidence="1">
    <location>
        <begin position="931"/>
        <end position="971"/>
    </location>
</feature>
<sequence>MTDLHSNFLSSYSSNDCHDMLEVLNNGSSPHSSPSKNYFPSVNNTKNVNTLASLTCDIEKDHNESTSIADSNQIDETTELKIEAPLSSQNSMYSTVQETSYPVPAASPTNLVRFISEQTLMPSLSQIDDGDFTSLPSEAELGNDCNNDDEITIKSPLKIGNDQLLSNLPTPVNSEQPTQILPIAEQSSQMFASPMEVNDNNTTATLQHSSQQSSLSSSSSSSISPSIDQRPSSAPSLCLRPSTPKSSFPCLLVSPNRNLNSEEKKSVTSMTTVGSPIHIVKYPSSPSKALMISASSNSPLMSPNIVRSPQLMVKTATNGVNLVNVTRLPSSFGQLTPGVALNTPFVSPALKSGANNLSSPTKKNITDPQPSSKPAEPSIQPTTTTSTTTLIESSSTIQNTTNLSNITANNINVNNINVNIHTTSLQPAPLYNQNQNNNLNMSNTNGRCNTNMSRKQRQQHTQISQLDEKQTTEIVSQLLKNIKEETKRREESRSQLQQQLGSVGGGASTNQNQPINLTDSSSLTTTNYNINISNIDVDTATNIQKQCATNGVNFNFSTSSSNGSLSLYNNTTPANKSDSSSTQWPQQNINHHLNSVIRVQPLVDMKTSTSDSWNKATSPNDTSQSSSAAAVFFPSSPVISQQSTTNTKKRSRSKKQQQIEQTTPNFNDLTMNDANGLKRIIIKGENELYTEQVSFSALPTSKLSCPANVKSRINSASAAPVGQKSVKISNLTNVQVDFIHVPYGWRRVVASDLVIYLSPTNTVLDSYESVRRYLETPSTCKCGLQCPLVVDKVFNFNPTVQSKSWEVTQVLEGTHCRQKSNILEMATLTNCIDSFNELEQKTVKRRKRPHCELNTGNVFLCSSSNESKPFTINTTNIQTCGLQSNHDSSSSSSSLSPLPSNTATAILTSTSNTEKQLQRFIDEHSLTWSNTQSYSGLPTKRPRGRPRKTVKSSDFCNDMTKPSTVSSPSKQQIYQYSSVDDDSIHELSPAIVIPTSTTAIIQNTAIPSSILSPPASVSSSQTGLHRNSTSPSTTICSSTTTQTIRYLNDISLTPPSVVLNDTNFIARLPSLFDSVKSSSTNESTYAVLSGVQNVLFSPPDKSVRRESITTTAHSPTNNLVSTTTAASNKQMTLHMNALKSDFGRYRAQKTLTNQIDAISLTGATNILLGNSSPSTIMNCKNIVSGGNMDLLSATNDEHNFDHLSHQQQQQYTIEQRKQQLSSSFRIDFNDPSITDFLLSAMASGTPTDSSAIVNHLLNKALNSNNRTLTTQPTVQQLQQPQSSNLDYTSIDSTIKNVVKSSAGTTKIKKTNAKKATTTIKNNSVVDTMVFNVPTNLLTDNDTTNNKFNKKNELEAKPLNSNVLHDQAQQIFLINSKPYVIQQVNHEQQKRLSLDTPSTMLTQTALTENSGMSQSRTDLSIPGSNNYNHSSSVSNTTIKQTNSDDSGNCYLLNGPVEPKTLRTLLKGLNPSPLGVDNLIDTINRLENGNMTNPLNEDDCGHNLLKSVRTTNKNSPIKVTNAKPRRPPATGNKKSKVKKTNQDVMITSSLDGNSTITTTIAQAPLPVETNQDNWQAQSIIAPSSTIADLNSFDFSLNNSSWQINDSNLNNLLLNDDFNTTFDDVNFDFEPLLGDITTSSKTLLPSLFDDKKLHDTFDFVSTSKTIASTTTNSSLLPSVSHLLTNSSSNFGATATTILSVARP</sequence>
<feature type="compositionally biased region" description="Polar residues" evidence="1">
    <location>
        <begin position="952"/>
        <end position="971"/>
    </location>
</feature>
<feature type="region of interest" description="Disordered" evidence="1">
    <location>
        <begin position="567"/>
        <end position="586"/>
    </location>
</feature>
<feature type="compositionally biased region" description="Polar residues" evidence="1">
    <location>
        <begin position="608"/>
        <end position="624"/>
    </location>
</feature>
<evidence type="ECO:0000313" key="4">
    <source>
        <dbReference type="EMBL" id="CAF3518034.1"/>
    </source>
</evidence>
<feature type="compositionally biased region" description="Polar residues" evidence="1">
    <location>
        <begin position="573"/>
        <end position="586"/>
    </location>
</feature>
<feature type="compositionally biased region" description="Low complexity" evidence="1">
    <location>
        <begin position="1423"/>
        <end position="1434"/>
    </location>
</feature>
<feature type="compositionally biased region" description="Basic residues" evidence="1">
    <location>
        <begin position="940"/>
        <end position="950"/>
    </location>
</feature>
<feature type="compositionally biased region" description="Polar residues" evidence="1">
    <location>
        <begin position="353"/>
        <end position="372"/>
    </location>
</feature>
<feature type="region of interest" description="Disordered" evidence="1">
    <location>
        <begin position="484"/>
        <end position="522"/>
    </location>
</feature>
<dbReference type="PROSITE" id="PS50982">
    <property type="entry name" value="MBD"/>
    <property type="match status" value="1"/>
</dbReference>
<evidence type="ECO:0000313" key="3">
    <source>
        <dbReference type="EMBL" id="CAF0739855.1"/>
    </source>
</evidence>
<evidence type="ECO:0000313" key="5">
    <source>
        <dbReference type="Proteomes" id="UP000663829"/>
    </source>
</evidence>
<feature type="region of interest" description="Disordered" evidence="1">
    <location>
        <begin position="1507"/>
        <end position="1537"/>
    </location>
</feature>
<dbReference type="Proteomes" id="UP000681722">
    <property type="component" value="Unassembled WGS sequence"/>
</dbReference>
<feature type="region of interest" description="Disordered" evidence="1">
    <location>
        <begin position="205"/>
        <end position="244"/>
    </location>
</feature>
<feature type="region of interest" description="Disordered" evidence="1">
    <location>
        <begin position="1011"/>
        <end position="1036"/>
    </location>
</feature>
<feature type="compositionally biased region" description="Low complexity" evidence="1">
    <location>
        <begin position="1011"/>
        <end position="1020"/>
    </location>
</feature>
<reference evidence="3" key="1">
    <citation type="submission" date="2021-02" db="EMBL/GenBank/DDBJ databases">
        <authorList>
            <person name="Nowell W R."/>
        </authorList>
    </citation>
    <scope>NUCLEOTIDE SEQUENCE</scope>
</reference>
<feature type="compositionally biased region" description="Low complexity" evidence="1">
    <location>
        <begin position="625"/>
        <end position="646"/>
    </location>
</feature>
<evidence type="ECO:0000259" key="2">
    <source>
        <dbReference type="PROSITE" id="PS50982"/>
    </source>
</evidence>
<feature type="region of interest" description="Disordered" evidence="1">
    <location>
        <begin position="125"/>
        <end position="148"/>
    </location>
</feature>
<feature type="compositionally biased region" description="Basic and acidic residues" evidence="1">
    <location>
        <begin position="484"/>
        <end position="493"/>
    </location>
</feature>
<feature type="compositionally biased region" description="Low complexity" evidence="1">
    <location>
        <begin position="209"/>
        <end position="233"/>
    </location>
</feature>
<dbReference type="InterPro" id="IPR001739">
    <property type="entry name" value="Methyl_CpG_DNA-bd"/>
</dbReference>
<dbReference type="GO" id="GO:0003677">
    <property type="term" value="F:DNA binding"/>
    <property type="evidence" value="ECO:0007669"/>
    <property type="project" value="InterPro"/>
</dbReference>
<proteinExistence type="predicted"/>
<dbReference type="EMBL" id="CAJNOQ010000013">
    <property type="protein sequence ID" value="CAF0739855.1"/>
    <property type="molecule type" value="Genomic_DNA"/>
</dbReference>
<dbReference type="SMART" id="SM00391">
    <property type="entry name" value="MBD"/>
    <property type="match status" value="1"/>
</dbReference>
<dbReference type="Proteomes" id="UP000663829">
    <property type="component" value="Unassembled WGS sequence"/>
</dbReference>
<accession>A0A813NQ92</accession>
<feature type="compositionally biased region" description="Polar residues" evidence="1">
    <location>
        <begin position="1407"/>
        <end position="1417"/>
    </location>
</feature>
<feature type="region of interest" description="Disordered" evidence="1">
    <location>
        <begin position="608"/>
        <end position="670"/>
    </location>
</feature>
<dbReference type="OrthoDB" id="641149at2759"/>